<reference evidence="1" key="1">
    <citation type="journal article" date="2023" name="G3 (Bethesda)">
        <title>A reference genome for the long-term kleptoplast-retaining sea slug Elysia crispata morphotype clarki.</title>
        <authorList>
            <person name="Eastman K.E."/>
            <person name="Pendleton A.L."/>
            <person name="Shaikh M.A."/>
            <person name="Suttiyut T."/>
            <person name="Ogas R."/>
            <person name="Tomko P."/>
            <person name="Gavelis G."/>
            <person name="Widhalm J.R."/>
            <person name="Wisecaver J.H."/>
        </authorList>
    </citation>
    <scope>NUCLEOTIDE SEQUENCE</scope>
    <source>
        <strain evidence="1">ECLA1</strain>
    </source>
</reference>
<evidence type="ECO:0000313" key="1">
    <source>
        <dbReference type="EMBL" id="KAK3747718.1"/>
    </source>
</evidence>
<proteinExistence type="predicted"/>
<organism evidence="1 2">
    <name type="scientific">Elysia crispata</name>
    <name type="common">lettuce slug</name>
    <dbReference type="NCBI Taxonomy" id="231223"/>
    <lineage>
        <taxon>Eukaryota</taxon>
        <taxon>Metazoa</taxon>
        <taxon>Spiralia</taxon>
        <taxon>Lophotrochozoa</taxon>
        <taxon>Mollusca</taxon>
        <taxon>Gastropoda</taxon>
        <taxon>Heterobranchia</taxon>
        <taxon>Euthyneura</taxon>
        <taxon>Panpulmonata</taxon>
        <taxon>Sacoglossa</taxon>
        <taxon>Placobranchoidea</taxon>
        <taxon>Plakobranchidae</taxon>
        <taxon>Elysia</taxon>
    </lineage>
</organism>
<evidence type="ECO:0000313" key="2">
    <source>
        <dbReference type="Proteomes" id="UP001283361"/>
    </source>
</evidence>
<gene>
    <name evidence="1" type="ORF">RRG08_024865</name>
</gene>
<dbReference type="Proteomes" id="UP001283361">
    <property type="component" value="Unassembled WGS sequence"/>
</dbReference>
<dbReference type="EMBL" id="JAWDGP010006075">
    <property type="protein sequence ID" value="KAK3747718.1"/>
    <property type="molecule type" value="Genomic_DNA"/>
</dbReference>
<comment type="caution">
    <text evidence="1">The sequence shown here is derived from an EMBL/GenBank/DDBJ whole genome shotgun (WGS) entry which is preliminary data.</text>
</comment>
<protein>
    <submittedName>
        <fullName evidence="1">Uncharacterized protein</fullName>
    </submittedName>
</protein>
<sequence>MQEVSDSWSAHINTIGFSSFCTDKFRKGGIPRQADHTSQHGESFNIVNFLDKSKNPFAEIKTSIQTFSEETLYLRRSHHHVQSWSNNGEPRWRVSTKFDTLCSACEQDYPCLSIMVLRGKFWGRMAHTPPAGDITVKYLASYLTHREMIIV</sequence>
<keyword evidence="2" id="KW-1185">Reference proteome</keyword>
<name>A0AAE0YJ10_9GAST</name>
<dbReference type="AlphaFoldDB" id="A0AAE0YJ10"/>
<accession>A0AAE0YJ10</accession>